<proteinExistence type="predicted"/>
<reference evidence="6" key="1">
    <citation type="submission" date="2012-12" db="EMBL/GenBank/DDBJ databases">
        <authorList>
            <person name="Hellsten U."/>
            <person name="Grimwood J."/>
            <person name="Chapman J.A."/>
            <person name="Shapiro H."/>
            <person name="Aerts A."/>
            <person name="Otillar R.P."/>
            <person name="Terry A.Y."/>
            <person name="Boore J.L."/>
            <person name="Simakov O."/>
            <person name="Marletaz F."/>
            <person name="Cho S.-J."/>
            <person name="Edsinger-Gonzales E."/>
            <person name="Havlak P."/>
            <person name="Kuo D.-H."/>
            <person name="Larsson T."/>
            <person name="Lv J."/>
            <person name="Arendt D."/>
            <person name="Savage R."/>
            <person name="Osoegawa K."/>
            <person name="de Jong P."/>
            <person name="Lindberg D.R."/>
            <person name="Seaver E.C."/>
            <person name="Weisblat D.A."/>
            <person name="Putnam N.H."/>
            <person name="Grigoriev I.V."/>
            <person name="Rokhsar D.S."/>
        </authorList>
    </citation>
    <scope>NUCLEOTIDE SEQUENCE</scope>
    <source>
        <strain evidence="6">I ESC-2004</strain>
    </source>
</reference>
<dbReference type="SMART" id="SM00100">
    <property type="entry name" value="cNMP"/>
    <property type="match status" value="2"/>
</dbReference>
<dbReference type="EMBL" id="KB291853">
    <property type="protein sequence ID" value="ELU18561.1"/>
    <property type="molecule type" value="Genomic_DNA"/>
</dbReference>
<evidence type="ECO:0000313" key="5">
    <source>
        <dbReference type="EnsemblMetazoa" id="CapteP209573"/>
    </source>
</evidence>
<dbReference type="AlphaFoldDB" id="R7VLT9"/>
<evidence type="ECO:0000259" key="3">
    <source>
        <dbReference type="PROSITE" id="PS51207"/>
    </source>
</evidence>
<feature type="domain" description="Cyclic nucleotide-binding" evidence="2">
    <location>
        <begin position="181"/>
        <end position="234"/>
    </location>
</feature>
<keyword evidence="6" id="KW-1185">Reference proteome</keyword>
<name>R7VLT9_CAPTE</name>
<dbReference type="PRINTS" id="PR00103">
    <property type="entry name" value="CAMPKINASE"/>
</dbReference>
<evidence type="ECO:0000256" key="1">
    <source>
        <dbReference type="SAM" id="MobiDB-lite"/>
    </source>
</evidence>
<dbReference type="PANTHER" id="PTHR23011:SF28">
    <property type="entry name" value="CYCLIC NUCLEOTIDE-BINDING DOMAIN CONTAINING PROTEIN"/>
    <property type="match status" value="1"/>
</dbReference>
<dbReference type="Proteomes" id="UP000014760">
    <property type="component" value="Unassembled WGS sequence"/>
</dbReference>
<evidence type="ECO:0000313" key="4">
    <source>
        <dbReference type="EMBL" id="ELU18561.1"/>
    </source>
</evidence>
<dbReference type="InterPro" id="IPR014710">
    <property type="entry name" value="RmlC-like_jellyroll"/>
</dbReference>
<evidence type="ECO:0000313" key="6">
    <source>
        <dbReference type="Proteomes" id="UP000014760"/>
    </source>
</evidence>
<gene>
    <name evidence="4" type="ORF">CAPTEDRAFT_209573</name>
</gene>
<dbReference type="InterPro" id="IPR000595">
    <property type="entry name" value="cNMP-bd_dom"/>
</dbReference>
<evidence type="ECO:0008006" key="7">
    <source>
        <dbReference type="Google" id="ProtNLM"/>
    </source>
</evidence>
<dbReference type="InterPro" id="IPR003114">
    <property type="entry name" value="Phox_assoc"/>
</dbReference>
<dbReference type="PROSITE" id="PS50042">
    <property type="entry name" value="CNMP_BINDING_3"/>
    <property type="match status" value="2"/>
</dbReference>
<dbReference type="PROSITE" id="PS00889">
    <property type="entry name" value="CNMP_BINDING_2"/>
    <property type="match status" value="1"/>
</dbReference>
<dbReference type="HOGENOM" id="CLU_558064_0_0_1"/>
<dbReference type="InterPro" id="IPR018490">
    <property type="entry name" value="cNMP-bd_dom_sf"/>
</dbReference>
<dbReference type="OMA" id="KLCLYIY"/>
<feature type="domain" description="PXA" evidence="3">
    <location>
        <begin position="1"/>
        <end position="20"/>
    </location>
</feature>
<dbReference type="PROSITE" id="PS51207">
    <property type="entry name" value="PXA"/>
    <property type="match status" value="1"/>
</dbReference>
<evidence type="ECO:0000259" key="2">
    <source>
        <dbReference type="PROSITE" id="PS50042"/>
    </source>
</evidence>
<dbReference type="PROSITE" id="PS00888">
    <property type="entry name" value="CNMP_BINDING_1"/>
    <property type="match status" value="2"/>
</dbReference>
<dbReference type="InterPro" id="IPR018488">
    <property type="entry name" value="cNMP-bd_CS"/>
</dbReference>
<accession>R7VLT9</accession>
<organism evidence="4">
    <name type="scientific">Capitella teleta</name>
    <name type="common">Polychaete worm</name>
    <dbReference type="NCBI Taxonomy" id="283909"/>
    <lineage>
        <taxon>Eukaryota</taxon>
        <taxon>Metazoa</taxon>
        <taxon>Spiralia</taxon>
        <taxon>Lophotrochozoa</taxon>
        <taxon>Annelida</taxon>
        <taxon>Polychaeta</taxon>
        <taxon>Sedentaria</taxon>
        <taxon>Scolecida</taxon>
        <taxon>Capitellidae</taxon>
        <taxon>Capitella</taxon>
    </lineage>
</organism>
<feature type="domain" description="Cyclic nucleotide-binding" evidence="2">
    <location>
        <begin position="41"/>
        <end position="159"/>
    </location>
</feature>
<feature type="region of interest" description="Disordered" evidence="1">
    <location>
        <begin position="458"/>
        <end position="489"/>
    </location>
</feature>
<dbReference type="EnsemblMetazoa" id="CapteT209573">
    <property type="protein sequence ID" value="CapteP209573"/>
    <property type="gene ID" value="CapteG209573"/>
</dbReference>
<dbReference type="Gene3D" id="2.60.120.10">
    <property type="entry name" value="Jelly Rolls"/>
    <property type="match status" value="2"/>
</dbReference>
<dbReference type="EMBL" id="AMQN01016234">
    <property type="status" value="NOT_ANNOTATED_CDS"/>
    <property type="molecule type" value="Genomic_DNA"/>
</dbReference>
<dbReference type="OrthoDB" id="2021138at2759"/>
<dbReference type="PANTHER" id="PTHR23011">
    <property type="entry name" value="CYCLIC NUCLEOTIDE-BINDING DOMAIN CONTAINING PROTEIN"/>
    <property type="match status" value="1"/>
</dbReference>
<dbReference type="Pfam" id="PF00027">
    <property type="entry name" value="cNMP_binding"/>
    <property type="match status" value="1"/>
</dbReference>
<dbReference type="SUPFAM" id="SSF51206">
    <property type="entry name" value="cAMP-binding domain-like"/>
    <property type="match status" value="2"/>
</dbReference>
<reference evidence="5" key="3">
    <citation type="submission" date="2015-06" db="UniProtKB">
        <authorList>
            <consortium name="EnsemblMetazoa"/>
        </authorList>
    </citation>
    <scope>IDENTIFICATION</scope>
</reference>
<dbReference type="STRING" id="283909.R7VLT9"/>
<sequence length="489" mass="55514">MISNPTYMYQRVLRLISKSPNERSQTELLFVEVWFRKKSKLLDSLPKETLLDVIRHCDFVTKEKDDVIIHQGETGHRFYIILRGTISVLHKDSLEDVELGEEGTNHASRESLGQFLATLGEGSTFGEIALINPDCIRTASVVADGRTDLVVISRDLYNRSVSKVVAREYMEKITFIDSLPLLRGWQPGFRKQLAACFKKEVYPFDCTLVKQGDAANSLYFIASGEVKLMVDPEGHFQQYKKMFEKCSDFISTEGRMLDTSDSAYFPQKFLPQMKKYSRVNRTHLLPSEREGISNGGGVGKQIPQAWSPSAIRKMNNEIHSKRINLNLCLLGEKQFVGDVEFLLQLDTHHATAICSQETTVFILSKPHFDRLFRKRNPSTLKPLARNTELLLTRRIMAPNIVDSVPMIKYFVYKLKEQLGEISKGEVESSKQFKLPEFSIESGRDRSSTSPKAYFWSVGISNKPAPGSERRGRNSRSSNGLTSPVAFPHD</sequence>
<reference evidence="4 6" key="2">
    <citation type="journal article" date="2013" name="Nature">
        <title>Insights into bilaterian evolution from three spiralian genomes.</title>
        <authorList>
            <person name="Simakov O."/>
            <person name="Marletaz F."/>
            <person name="Cho S.J."/>
            <person name="Edsinger-Gonzales E."/>
            <person name="Havlak P."/>
            <person name="Hellsten U."/>
            <person name="Kuo D.H."/>
            <person name="Larsson T."/>
            <person name="Lv J."/>
            <person name="Arendt D."/>
            <person name="Savage R."/>
            <person name="Osoegawa K."/>
            <person name="de Jong P."/>
            <person name="Grimwood J."/>
            <person name="Chapman J.A."/>
            <person name="Shapiro H."/>
            <person name="Aerts A."/>
            <person name="Otillar R.P."/>
            <person name="Terry A.Y."/>
            <person name="Boore J.L."/>
            <person name="Grigoriev I.V."/>
            <person name="Lindberg D.R."/>
            <person name="Seaver E.C."/>
            <person name="Weisblat D.A."/>
            <person name="Putnam N.H."/>
            <person name="Rokhsar D.S."/>
        </authorList>
    </citation>
    <scope>NUCLEOTIDE SEQUENCE</scope>
    <source>
        <strain evidence="4 6">I ESC-2004</strain>
    </source>
</reference>
<dbReference type="CDD" id="cd00038">
    <property type="entry name" value="CAP_ED"/>
    <property type="match status" value="2"/>
</dbReference>
<protein>
    <recommendedName>
        <fullName evidence="7">Cyclic nucleotide-binding domain-containing protein</fullName>
    </recommendedName>
</protein>